<dbReference type="Proteomes" id="UP000654471">
    <property type="component" value="Unassembled WGS sequence"/>
</dbReference>
<organism evidence="1 2">
    <name type="scientific">Streptomyces albospinus</name>
    <dbReference type="NCBI Taxonomy" id="285515"/>
    <lineage>
        <taxon>Bacteria</taxon>
        <taxon>Bacillati</taxon>
        <taxon>Actinomycetota</taxon>
        <taxon>Actinomycetes</taxon>
        <taxon>Kitasatosporales</taxon>
        <taxon>Streptomycetaceae</taxon>
        <taxon>Streptomyces</taxon>
    </lineage>
</organism>
<reference evidence="2" key="1">
    <citation type="journal article" date="2019" name="Int. J. Syst. Evol. Microbiol.">
        <title>The Global Catalogue of Microorganisms (GCM) 10K type strain sequencing project: providing services to taxonomists for standard genome sequencing and annotation.</title>
        <authorList>
            <consortium name="The Broad Institute Genomics Platform"/>
            <consortium name="The Broad Institute Genome Sequencing Center for Infectious Disease"/>
            <person name="Wu L."/>
            <person name="Ma J."/>
        </authorList>
    </citation>
    <scope>NUCLEOTIDE SEQUENCE [LARGE SCALE GENOMIC DNA]</scope>
    <source>
        <strain evidence="2">JCM 3399</strain>
    </source>
</reference>
<evidence type="ECO:0000313" key="1">
    <source>
        <dbReference type="EMBL" id="GGU44047.1"/>
    </source>
</evidence>
<gene>
    <name evidence="1" type="ORF">GCM10010211_04390</name>
</gene>
<sequence length="63" mass="7139">MSERSERIIRGMRASRMRGRAKRALGMSERTMGVPPAGRWGRVKNRRARHDFCGPADRKEAGA</sequence>
<protein>
    <submittedName>
        <fullName evidence="1">Uncharacterized protein</fullName>
    </submittedName>
</protein>
<accession>A0ABQ2UMA5</accession>
<dbReference type="EMBL" id="BMRP01000001">
    <property type="protein sequence ID" value="GGU44047.1"/>
    <property type="molecule type" value="Genomic_DNA"/>
</dbReference>
<proteinExistence type="predicted"/>
<comment type="caution">
    <text evidence="1">The sequence shown here is derived from an EMBL/GenBank/DDBJ whole genome shotgun (WGS) entry which is preliminary data.</text>
</comment>
<evidence type="ECO:0000313" key="2">
    <source>
        <dbReference type="Proteomes" id="UP000654471"/>
    </source>
</evidence>
<name>A0ABQ2UMA5_9ACTN</name>
<keyword evidence="2" id="KW-1185">Reference proteome</keyword>